<dbReference type="OrthoDB" id="5579290at2759"/>
<name>A0A1Y1X5F0_9FUNG</name>
<gene>
    <name evidence="1" type="ORF">BCR32DRAFT_280182</name>
</gene>
<evidence type="ECO:0000313" key="2">
    <source>
        <dbReference type="Proteomes" id="UP000193944"/>
    </source>
</evidence>
<keyword evidence="2" id="KW-1185">Reference proteome</keyword>
<dbReference type="EMBL" id="MCFG01000133">
    <property type="protein sequence ID" value="ORX80878.1"/>
    <property type="molecule type" value="Genomic_DNA"/>
</dbReference>
<accession>A0A1Y1X5F0</accession>
<protein>
    <submittedName>
        <fullName evidence="1">Uncharacterized protein</fullName>
    </submittedName>
</protein>
<comment type="caution">
    <text evidence="1">The sequence shown here is derived from an EMBL/GenBank/DDBJ whole genome shotgun (WGS) entry which is preliminary data.</text>
</comment>
<dbReference type="Proteomes" id="UP000193944">
    <property type="component" value="Unassembled WGS sequence"/>
</dbReference>
<organism evidence="1 2">
    <name type="scientific">Anaeromyces robustus</name>
    <dbReference type="NCBI Taxonomy" id="1754192"/>
    <lineage>
        <taxon>Eukaryota</taxon>
        <taxon>Fungi</taxon>
        <taxon>Fungi incertae sedis</taxon>
        <taxon>Chytridiomycota</taxon>
        <taxon>Chytridiomycota incertae sedis</taxon>
        <taxon>Neocallimastigomycetes</taxon>
        <taxon>Neocallimastigales</taxon>
        <taxon>Neocallimastigaceae</taxon>
        <taxon>Anaeromyces</taxon>
    </lineage>
</organism>
<evidence type="ECO:0000313" key="1">
    <source>
        <dbReference type="EMBL" id="ORX80878.1"/>
    </source>
</evidence>
<dbReference type="AlphaFoldDB" id="A0A1Y1X5F0"/>
<reference evidence="1 2" key="1">
    <citation type="submission" date="2016-08" db="EMBL/GenBank/DDBJ databases">
        <title>A Parts List for Fungal Cellulosomes Revealed by Comparative Genomics.</title>
        <authorList>
            <consortium name="DOE Joint Genome Institute"/>
            <person name="Haitjema C.H."/>
            <person name="Gilmore S.P."/>
            <person name="Henske J.K."/>
            <person name="Solomon K.V."/>
            <person name="De Groot R."/>
            <person name="Kuo A."/>
            <person name="Mondo S.J."/>
            <person name="Salamov A.A."/>
            <person name="Labutti K."/>
            <person name="Zhao Z."/>
            <person name="Chiniquy J."/>
            <person name="Barry K."/>
            <person name="Brewer H.M."/>
            <person name="Purvine S.O."/>
            <person name="Wright A.T."/>
            <person name="Boxma B."/>
            <person name="Van Alen T."/>
            <person name="Hackstein J.H."/>
            <person name="Baker S.E."/>
            <person name="Grigoriev I.V."/>
            <person name="O'Malley M.A."/>
        </authorList>
    </citation>
    <scope>NUCLEOTIDE SEQUENCE [LARGE SCALE GENOMIC DNA]</scope>
    <source>
        <strain evidence="1 2">S4</strain>
    </source>
</reference>
<proteinExistence type="predicted"/>
<reference evidence="1 2" key="2">
    <citation type="submission" date="2016-08" db="EMBL/GenBank/DDBJ databases">
        <title>Pervasive Adenine N6-methylation of Active Genes in Fungi.</title>
        <authorList>
            <consortium name="DOE Joint Genome Institute"/>
            <person name="Mondo S.J."/>
            <person name="Dannebaum R.O."/>
            <person name="Kuo R.C."/>
            <person name="Labutti K."/>
            <person name="Haridas S."/>
            <person name="Kuo A."/>
            <person name="Salamov A."/>
            <person name="Ahrendt S.R."/>
            <person name="Lipzen A."/>
            <person name="Sullivan W."/>
            <person name="Andreopoulos W.B."/>
            <person name="Clum A."/>
            <person name="Lindquist E."/>
            <person name="Daum C."/>
            <person name="Ramamoorthy G.K."/>
            <person name="Gryganskyi A."/>
            <person name="Culley D."/>
            <person name="Magnuson J.K."/>
            <person name="James T.Y."/>
            <person name="O'Malley M.A."/>
            <person name="Stajich J.E."/>
            <person name="Spatafora J.W."/>
            <person name="Visel A."/>
            <person name="Grigoriev I.V."/>
        </authorList>
    </citation>
    <scope>NUCLEOTIDE SEQUENCE [LARGE SCALE GENOMIC DNA]</scope>
    <source>
        <strain evidence="1 2">S4</strain>
    </source>
</reference>
<sequence>MINYQLKIPYLTILASTSLVCYNFTCLNSNTNLITCPVYKLSYLFKIDLPTSNCCSHRTFFHLSLQSSHLNICYYHHSDSHPTLLHKLSHPSTRYS</sequence>